<reference evidence="1 2" key="1">
    <citation type="submission" date="2019-07" db="EMBL/GenBank/DDBJ databases">
        <authorList>
            <person name="Jastrzebski P J."/>
            <person name="Paukszto L."/>
            <person name="Jastrzebski P J."/>
        </authorList>
    </citation>
    <scope>NUCLEOTIDE SEQUENCE [LARGE SCALE GENOMIC DNA]</scope>
    <source>
        <strain evidence="1 2">WMS-il1</strain>
    </source>
</reference>
<sequence length="87" mass="10151">VCEVHNANKTDWITCTRTHHGKCGHVTGHVEIKRDVCAETCPTNQQSRSRQPSMVLCLMTKLLRKETRKWSRNPLHSTSYRFLPFWA</sequence>
<protein>
    <submittedName>
        <fullName evidence="1">Uncharacterized protein</fullName>
    </submittedName>
</protein>
<gene>
    <name evidence="1" type="ORF">WMSIL1_LOCUS897</name>
</gene>
<dbReference type="AlphaFoldDB" id="A0A564XXS8"/>
<dbReference type="Proteomes" id="UP000321570">
    <property type="component" value="Unassembled WGS sequence"/>
</dbReference>
<dbReference type="EMBL" id="CABIJS010000022">
    <property type="protein sequence ID" value="VUZ39696.1"/>
    <property type="molecule type" value="Genomic_DNA"/>
</dbReference>
<name>A0A564XXS8_HYMDI</name>
<organism evidence="1 2">
    <name type="scientific">Hymenolepis diminuta</name>
    <name type="common">Rat tapeworm</name>
    <dbReference type="NCBI Taxonomy" id="6216"/>
    <lineage>
        <taxon>Eukaryota</taxon>
        <taxon>Metazoa</taxon>
        <taxon>Spiralia</taxon>
        <taxon>Lophotrochozoa</taxon>
        <taxon>Platyhelminthes</taxon>
        <taxon>Cestoda</taxon>
        <taxon>Eucestoda</taxon>
        <taxon>Cyclophyllidea</taxon>
        <taxon>Hymenolepididae</taxon>
        <taxon>Hymenolepis</taxon>
    </lineage>
</organism>
<feature type="non-terminal residue" evidence="1">
    <location>
        <position position="1"/>
    </location>
</feature>
<keyword evidence="2" id="KW-1185">Reference proteome</keyword>
<proteinExistence type="predicted"/>
<evidence type="ECO:0000313" key="2">
    <source>
        <dbReference type="Proteomes" id="UP000321570"/>
    </source>
</evidence>
<accession>A0A564XXS8</accession>
<evidence type="ECO:0000313" key="1">
    <source>
        <dbReference type="EMBL" id="VUZ39696.1"/>
    </source>
</evidence>